<accession>A0ABP5VKR7</accession>
<dbReference type="SUPFAM" id="SSF55874">
    <property type="entry name" value="ATPase domain of HSP90 chaperone/DNA topoisomerase II/histidine kinase"/>
    <property type="match status" value="1"/>
</dbReference>
<dbReference type="RefSeq" id="WP_344587247.1">
    <property type="nucleotide sequence ID" value="NZ_BAAARW010000003.1"/>
</dbReference>
<dbReference type="InterPro" id="IPR003594">
    <property type="entry name" value="HATPase_dom"/>
</dbReference>
<proteinExistence type="predicted"/>
<evidence type="ECO:0000259" key="12">
    <source>
        <dbReference type="PROSITE" id="PS50109"/>
    </source>
</evidence>
<dbReference type="Gene3D" id="6.10.340.10">
    <property type="match status" value="1"/>
</dbReference>
<evidence type="ECO:0000256" key="3">
    <source>
        <dbReference type="ARBA" id="ARBA00012438"/>
    </source>
</evidence>
<dbReference type="EMBL" id="BAAARW010000003">
    <property type="protein sequence ID" value="GAA2404240.1"/>
    <property type="molecule type" value="Genomic_DNA"/>
</dbReference>
<dbReference type="PROSITE" id="PS50109">
    <property type="entry name" value="HIS_KIN"/>
    <property type="match status" value="1"/>
</dbReference>
<dbReference type="GO" id="GO:0016301">
    <property type="term" value="F:kinase activity"/>
    <property type="evidence" value="ECO:0007669"/>
    <property type="project" value="UniProtKB-KW"/>
</dbReference>
<feature type="domain" description="Histidine kinase" evidence="12">
    <location>
        <begin position="233"/>
        <end position="431"/>
    </location>
</feature>
<keyword evidence="15" id="KW-1185">Reference proteome</keyword>
<keyword evidence="4" id="KW-0597">Phosphoprotein</keyword>
<dbReference type="SUPFAM" id="SSF47384">
    <property type="entry name" value="Homodimeric domain of signal transducing histidine kinase"/>
    <property type="match status" value="1"/>
</dbReference>
<evidence type="ECO:0000256" key="9">
    <source>
        <dbReference type="ARBA" id="ARBA00023012"/>
    </source>
</evidence>
<evidence type="ECO:0000313" key="15">
    <source>
        <dbReference type="Proteomes" id="UP001501231"/>
    </source>
</evidence>
<dbReference type="InterPro" id="IPR004358">
    <property type="entry name" value="Sig_transdc_His_kin-like_C"/>
</dbReference>
<dbReference type="SMART" id="SM00388">
    <property type="entry name" value="HisKA"/>
    <property type="match status" value="1"/>
</dbReference>
<organism evidence="14 15">
    <name type="scientific">Actinomadura vinacea</name>
    <dbReference type="NCBI Taxonomy" id="115336"/>
    <lineage>
        <taxon>Bacteria</taxon>
        <taxon>Bacillati</taxon>
        <taxon>Actinomycetota</taxon>
        <taxon>Actinomycetes</taxon>
        <taxon>Streptosporangiales</taxon>
        <taxon>Thermomonosporaceae</taxon>
        <taxon>Actinomadura</taxon>
    </lineage>
</organism>
<reference evidence="15" key="1">
    <citation type="journal article" date="2019" name="Int. J. Syst. Evol. Microbiol.">
        <title>The Global Catalogue of Microorganisms (GCM) 10K type strain sequencing project: providing services to taxonomists for standard genome sequencing and annotation.</title>
        <authorList>
            <consortium name="The Broad Institute Genomics Platform"/>
            <consortium name="The Broad Institute Genome Sequencing Center for Infectious Disease"/>
            <person name="Wu L."/>
            <person name="Ma J."/>
        </authorList>
    </citation>
    <scope>NUCLEOTIDE SEQUENCE [LARGE SCALE GENOMIC DNA]</scope>
    <source>
        <strain evidence="15">JCM 3325</strain>
    </source>
</reference>
<keyword evidence="6 11" id="KW-0812">Transmembrane</keyword>
<dbReference type="PANTHER" id="PTHR45436">
    <property type="entry name" value="SENSOR HISTIDINE KINASE YKOH"/>
    <property type="match status" value="1"/>
</dbReference>
<dbReference type="EC" id="2.7.13.3" evidence="3"/>
<keyword evidence="5" id="KW-0808">Transferase</keyword>
<dbReference type="SMART" id="SM00387">
    <property type="entry name" value="HATPase_c"/>
    <property type="match status" value="1"/>
</dbReference>
<evidence type="ECO:0000256" key="10">
    <source>
        <dbReference type="ARBA" id="ARBA00023136"/>
    </source>
</evidence>
<keyword evidence="7 14" id="KW-0418">Kinase</keyword>
<comment type="caution">
    <text evidence="14">The sequence shown here is derived from an EMBL/GenBank/DDBJ whole genome shotgun (WGS) entry which is preliminary data.</text>
</comment>
<dbReference type="InterPro" id="IPR050428">
    <property type="entry name" value="TCS_sensor_his_kinase"/>
</dbReference>
<feature type="domain" description="HAMP" evidence="13">
    <location>
        <begin position="173"/>
        <end position="225"/>
    </location>
</feature>
<dbReference type="Proteomes" id="UP001501231">
    <property type="component" value="Unassembled WGS sequence"/>
</dbReference>
<dbReference type="Gene3D" id="1.10.287.130">
    <property type="match status" value="1"/>
</dbReference>
<name>A0ABP5VKR7_9ACTN</name>
<dbReference type="Gene3D" id="3.30.565.10">
    <property type="entry name" value="Histidine kinase-like ATPase, C-terminal domain"/>
    <property type="match status" value="1"/>
</dbReference>
<keyword evidence="9" id="KW-0902">Two-component regulatory system</keyword>
<feature type="transmembrane region" description="Helical" evidence="11">
    <location>
        <begin position="12"/>
        <end position="33"/>
    </location>
</feature>
<evidence type="ECO:0000256" key="1">
    <source>
        <dbReference type="ARBA" id="ARBA00000085"/>
    </source>
</evidence>
<dbReference type="InterPro" id="IPR036097">
    <property type="entry name" value="HisK_dim/P_sf"/>
</dbReference>
<comment type="subcellular location">
    <subcellularLocation>
        <location evidence="2">Cell membrane</location>
    </subcellularLocation>
</comment>
<evidence type="ECO:0000256" key="4">
    <source>
        <dbReference type="ARBA" id="ARBA00022553"/>
    </source>
</evidence>
<evidence type="ECO:0000259" key="13">
    <source>
        <dbReference type="PROSITE" id="PS50885"/>
    </source>
</evidence>
<sequence length="432" mass="45176">MDFSPLRRQLLVTIAGIAAVTIVLFALPLGLVVQRLYHNEAITDLERDATLVAAVTPDDLRNRPRPVRQPAGLRPGETVGIYQAGGRLLAGDGPPASAVAARAMDGRLHEAEEGGDLAVAAPIRSGQGVAMTARVSMPDINVAKRVERAWLAMGGLATLVLLLAVGLARRQAGRLAFPLEQLTRSAQALGEGDFSVRARHSGIREADTAGLALEATGRRLGRILDRERTFSADVSHQLRTPLTGLLLGLEAALERPGADHSAALRTALDRGRRLEGLIDDLLRLARDTGPERGPLDVAGLLADLRENWHGPLAAEGRPLTVEAGEPLPEVAAAAPAVRQILDVLVDNAARHGRGRVTVEASAIGGTLAIDVADEGTGPLDAETIFERRGTGGDGHGIGLALARSLAEAEGGRLALRGSAPTVFTLLLPGSEG</sequence>
<evidence type="ECO:0000256" key="6">
    <source>
        <dbReference type="ARBA" id="ARBA00022692"/>
    </source>
</evidence>
<evidence type="ECO:0000256" key="8">
    <source>
        <dbReference type="ARBA" id="ARBA00022989"/>
    </source>
</evidence>
<evidence type="ECO:0000313" key="14">
    <source>
        <dbReference type="EMBL" id="GAA2404240.1"/>
    </source>
</evidence>
<protein>
    <recommendedName>
        <fullName evidence="3">histidine kinase</fullName>
        <ecNumber evidence="3">2.7.13.3</ecNumber>
    </recommendedName>
</protein>
<evidence type="ECO:0000256" key="5">
    <source>
        <dbReference type="ARBA" id="ARBA00022679"/>
    </source>
</evidence>
<dbReference type="Pfam" id="PF00512">
    <property type="entry name" value="HisKA"/>
    <property type="match status" value="1"/>
</dbReference>
<dbReference type="InterPro" id="IPR036890">
    <property type="entry name" value="HATPase_C_sf"/>
</dbReference>
<feature type="transmembrane region" description="Helical" evidence="11">
    <location>
        <begin position="149"/>
        <end position="168"/>
    </location>
</feature>
<dbReference type="PANTHER" id="PTHR45436:SF5">
    <property type="entry name" value="SENSOR HISTIDINE KINASE TRCS"/>
    <property type="match status" value="1"/>
</dbReference>
<evidence type="ECO:0000256" key="2">
    <source>
        <dbReference type="ARBA" id="ARBA00004236"/>
    </source>
</evidence>
<keyword evidence="10 11" id="KW-0472">Membrane</keyword>
<evidence type="ECO:0000256" key="11">
    <source>
        <dbReference type="SAM" id="Phobius"/>
    </source>
</evidence>
<dbReference type="InterPro" id="IPR005467">
    <property type="entry name" value="His_kinase_dom"/>
</dbReference>
<dbReference type="Pfam" id="PF02518">
    <property type="entry name" value="HATPase_c"/>
    <property type="match status" value="1"/>
</dbReference>
<dbReference type="PROSITE" id="PS50885">
    <property type="entry name" value="HAMP"/>
    <property type="match status" value="1"/>
</dbReference>
<dbReference type="InterPro" id="IPR003660">
    <property type="entry name" value="HAMP_dom"/>
</dbReference>
<evidence type="ECO:0000256" key="7">
    <source>
        <dbReference type="ARBA" id="ARBA00022777"/>
    </source>
</evidence>
<dbReference type="InterPro" id="IPR003661">
    <property type="entry name" value="HisK_dim/P_dom"/>
</dbReference>
<comment type="catalytic activity">
    <reaction evidence="1">
        <text>ATP + protein L-histidine = ADP + protein N-phospho-L-histidine.</text>
        <dbReference type="EC" id="2.7.13.3"/>
    </reaction>
</comment>
<keyword evidence="8 11" id="KW-1133">Transmembrane helix</keyword>
<dbReference type="PRINTS" id="PR00344">
    <property type="entry name" value="BCTRLSENSOR"/>
</dbReference>
<gene>
    <name evidence="14" type="ORF">GCM10010191_09930</name>
</gene>